<dbReference type="Gene3D" id="3.90.1150.10">
    <property type="entry name" value="Aspartate Aminotransferase, domain 1"/>
    <property type="match status" value="1"/>
</dbReference>
<dbReference type="GO" id="GO:0008710">
    <property type="term" value="F:8-amino-7-oxononanoate synthase activity"/>
    <property type="evidence" value="ECO:0007669"/>
    <property type="project" value="UniProtKB-EC"/>
</dbReference>
<dbReference type="GO" id="GO:0009102">
    <property type="term" value="P:biotin biosynthetic process"/>
    <property type="evidence" value="ECO:0007669"/>
    <property type="project" value="TreeGrafter"/>
</dbReference>
<keyword evidence="4" id="KW-0663">Pyridoxal phosphate</keyword>
<dbReference type="Proteomes" id="UP000576209">
    <property type="component" value="Unassembled WGS sequence"/>
</dbReference>
<dbReference type="RefSeq" id="WP_183494108.1">
    <property type="nucleotide sequence ID" value="NZ_JACIFF010000001.1"/>
</dbReference>
<dbReference type="Pfam" id="PF00155">
    <property type="entry name" value="Aminotran_1_2"/>
    <property type="match status" value="1"/>
</dbReference>
<dbReference type="EMBL" id="JACIFF010000001">
    <property type="protein sequence ID" value="MBB4077870.1"/>
    <property type="molecule type" value="Genomic_DNA"/>
</dbReference>
<evidence type="ECO:0000256" key="1">
    <source>
        <dbReference type="ARBA" id="ARBA00001933"/>
    </source>
</evidence>
<dbReference type="InterPro" id="IPR004839">
    <property type="entry name" value="Aminotransferase_I/II_large"/>
</dbReference>
<dbReference type="InterPro" id="IPR050087">
    <property type="entry name" value="AON_synthase_class-II"/>
</dbReference>
<dbReference type="PANTHER" id="PTHR13693">
    <property type="entry name" value="CLASS II AMINOTRANSFERASE/8-AMINO-7-OXONONANOATE SYNTHASE"/>
    <property type="match status" value="1"/>
</dbReference>
<proteinExistence type="inferred from homology"/>
<reference evidence="6 7" key="1">
    <citation type="submission" date="2020-08" db="EMBL/GenBank/DDBJ databases">
        <title>Genomic Encyclopedia of Type Strains, Phase IV (KMG-IV): sequencing the most valuable type-strain genomes for metagenomic binning, comparative biology and taxonomic classification.</title>
        <authorList>
            <person name="Goeker M."/>
        </authorList>
    </citation>
    <scope>NUCLEOTIDE SEQUENCE [LARGE SCALE GENOMIC DNA]</scope>
    <source>
        <strain evidence="6 7">DSM 105137</strain>
    </source>
</reference>
<accession>A0A840DY71</accession>
<evidence type="ECO:0000259" key="5">
    <source>
        <dbReference type="Pfam" id="PF00155"/>
    </source>
</evidence>
<dbReference type="SUPFAM" id="SSF53383">
    <property type="entry name" value="PLP-dependent transferases"/>
    <property type="match status" value="1"/>
</dbReference>
<keyword evidence="6" id="KW-0012">Acyltransferase</keyword>
<protein>
    <submittedName>
        <fullName evidence="6">8-amino-7-oxononanoate synthase</fullName>
        <ecNumber evidence="6">2.3.1.47</ecNumber>
    </submittedName>
</protein>
<keyword evidence="3 6" id="KW-0808">Transferase</keyword>
<gene>
    <name evidence="6" type="ORF">GGR28_000471</name>
</gene>
<comment type="cofactor">
    <cofactor evidence="1">
        <name>pyridoxal 5'-phosphate</name>
        <dbReference type="ChEBI" id="CHEBI:597326"/>
    </cofactor>
</comment>
<evidence type="ECO:0000313" key="6">
    <source>
        <dbReference type="EMBL" id="MBB4077870.1"/>
    </source>
</evidence>
<feature type="domain" description="Aminotransferase class I/classII large" evidence="5">
    <location>
        <begin position="29"/>
        <end position="364"/>
    </location>
</feature>
<dbReference type="InterPro" id="IPR015422">
    <property type="entry name" value="PyrdxlP-dep_Trfase_small"/>
</dbReference>
<keyword evidence="7" id="KW-1185">Reference proteome</keyword>
<evidence type="ECO:0000256" key="2">
    <source>
        <dbReference type="ARBA" id="ARBA00010008"/>
    </source>
</evidence>
<evidence type="ECO:0000313" key="7">
    <source>
        <dbReference type="Proteomes" id="UP000576209"/>
    </source>
</evidence>
<organism evidence="6 7">
    <name type="scientific">Neolewinella aquimaris</name>
    <dbReference type="NCBI Taxonomy" id="1835722"/>
    <lineage>
        <taxon>Bacteria</taxon>
        <taxon>Pseudomonadati</taxon>
        <taxon>Bacteroidota</taxon>
        <taxon>Saprospiria</taxon>
        <taxon>Saprospirales</taxon>
        <taxon>Lewinellaceae</taxon>
        <taxon>Neolewinella</taxon>
    </lineage>
</organism>
<dbReference type="AlphaFoldDB" id="A0A840DY71"/>
<dbReference type="Gene3D" id="3.40.640.10">
    <property type="entry name" value="Type I PLP-dependent aspartate aminotransferase-like (Major domain)"/>
    <property type="match status" value="1"/>
</dbReference>
<comment type="caution">
    <text evidence="6">The sequence shown here is derived from an EMBL/GenBank/DDBJ whole genome shotgun (WGS) entry which is preliminary data.</text>
</comment>
<comment type="similarity">
    <text evidence="2">Belongs to the class-II pyridoxal-phosphate-dependent aminotransferase family. BioF subfamily.</text>
</comment>
<dbReference type="EC" id="2.3.1.47" evidence="6"/>
<dbReference type="GO" id="GO:0030170">
    <property type="term" value="F:pyridoxal phosphate binding"/>
    <property type="evidence" value="ECO:0007669"/>
    <property type="project" value="InterPro"/>
</dbReference>
<evidence type="ECO:0000256" key="3">
    <source>
        <dbReference type="ARBA" id="ARBA00022679"/>
    </source>
</evidence>
<sequence>MSGPDFLQQRLAGLHESGTYRELPGSREGIDFWSNDYLGFSRCLTSAAASYNTAPGSRLISGDSEAITQLEQRIATFHGFDSALLFGSGYTANLGLLSCIARRTDTIVYDALIHASIRDGIRLSGAAARRCKHNDLKQAERVLSSTPSSGNLFFVTEARFSMGGTPAPLNELAALCRQYGAHLIVDEAHSIGIDGPNGAGLTAELGLQDSIFAAVMTYGKAPGASGAAVLGSTALRDYLINFSRPFIFTTAPRPEQLAHIESAYDLLSDRQPAVRQILERNISFFRQRIVEVGFGDRSPELTGPVQIIRPAEGQDVIAAERALLSAGLLVKGIRPPSVARGEERVRICLHAFNTREEIDRLVSTLQRSLIFSS</sequence>
<name>A0A840DY71_9BACT</name>
<dbReference type="PANTHER" id="PTHR13693:SF77">
    <property type="entry name" value="8-AMINO-7-OXONONANOATE SYNTHASE"/>
    <property type="match status" value="1"/>
</dbReference>
<evidence type="ECO:0000256" key="4">
    <source>
        <dbReference type="ARBA" id="ARBA00022898"/>
    </source>
</evidence>
<dbReference type="InterPro" id="IPR015424">
    <property type="entry name" value="PyrdxlP-dep_Trfase"/>
</dbReference>
<dbReference type="InterPro" id="IPR015421">
    <property type="entry name" value="PyrdxlP-dep_Trfase_major"/>
</dbReference>